<dbReference type="AlphaFoldDB" id="A0A1P8U5E4"/>
<organism evidence="2 3">
    <name type="scientific">Microbacterium aurum</name>
    <dbReference type="NCBI Taxonomy" id="36805"/>
    <lineage>
        <taxon>Bacteria</taxon>
        <taxon>Bacillati</taxon>
        <taxon>Actinomycetota</taxon>
        <taxon>Actinomycetes</taxon>
        <taxon>Micrococcales</taxon>
        <taxon>Microbacteriaceae</taxon>
        <taxon>Microbacterium</taxon>
    </lineage>
</organism>
<evidence type="ECO:0000259" key="1">
    <source>
        <dbReference type="Pfam" id="PF01872"/>
    </source>
</evidence>
<protein>
    <submittedName>
        <fullName evidence="2">Deaminase</fullName>
    </submittedName>
</protein>
<accession>A0A1P8U5E4</accession>
<dbReference type="Pfam" id="PF01872">
    <property type="entry name" value="RibD_C"/>
    <property type="match status" value="1"/>
</dbReference>
<dbReference type="OrthoDB" id="7342392at2"/>
<dbReference type="Proteomes" id="UP000187185">
    <property type="component" value="Chromosome"/>
</dbReference>
<keyword evidence="3" id="KW-1185">Reference proteome</keyword>
<feature type="domain" description="Bacterial bifunctional deaminase-reductase C-terminal" evidence="1">
    <location>
        <begin position="9"/>
        <end position="184"/>
    </location>
</feature>
<dbReference type="KEGG" id="maur:BOH66_02800"/>
<dbReference type="GO" id="GO:0009231">
    <property type="term" value="P:riboflavin biosynthetic process"/>
    <property type="evidence" value="ECO:0007669"/>
    <property type="project" value="InterPro"/>
</dbReference>
<dbReference type="SUPFAM" id="SSF53597">
    <property type="entry name" value="Dihydrofolate reductase-like"/>
    <property type="match status" value="1"/>
</dbReference>
<dbReference type="RefSeq" id="WP_076689089.1">
    <property type="nucleotide sequence ID" value="NZ_CP018762.1"/>
</dbReference>
<proteinExistence type="predicted"/>
<dbReference type="PANTHER" id="PTHR38011">
    <property type="entry name" value="DIHYDROFOLATE REDUCTASE FAMILY PROTEIN (AFU_ORTHOLOGUE AFUA_8G06820)"/>
    <property type="match status" value="1"/>
</dbReference>
<name>A0A1P8U5E4_9MICO</name>
<dbReference type="PANTHER" id="PTHR38011:SF2">
    <property type="entry name" value="BIFUNCTIONAL DEAMINASE-REDUCTASE DOMAIN PROTEIN"/>
    <property type="match status" value="1"/>
</dbReference>
<dbReference type="GO" id="GO:0008703">
    <property type="term" value="F:5-amino-6-(5-phosphoribosylamino)uracil reductase activity"/>
    <property type="evidence" value="ECO:0007669"/>
    <property type="project" value="InterPro"/>
</dbReference>
<dbReference type="STRING" id="36805.BOH66_02800"/>
<dbReference type="InterPro" id="IPR002734">
    <property type="entry name" value="RibDG_C"/>
</dbReference>
<evidence type="ECO:0000313" key="2">
    <source>
        <dbReference type="EMBL" id="APZ33332.1"/>
    </source>
</evidence>
<dbReference type="InterPro" id="IPR024072">
    <property type="entry name" value="DHFR-like_dom_sf"/>
</dbReference>
<dbReference type="Gene3D" id="3.40.430.10">
    <property type="entry name" value="Dihydrofolate Reductase, subunit A"/>
    <property type="match status" value="1"/>
</dbReference>
<dbReference type="EMBL" id="CP018762">
    <property type="protein sequence ID" value="APZ33332.1"/>
    <property type="molecule type" value="Genomic_DNA"/>
</dbReference>
<evidence type="ECO:0000313" key="3">
    <source>
        <dbReference type="Proteomes" id="UP000187185"/>
    </source>
</evidence>
<gene>
    <name evidence="2" type="ORF">BOH66_02800</name>
</gene>
<dbReference type="InterPro" id="IPR050765">
    <property type="entry name" value="Riboflavin_Biosynth_HTPR"/>
</dbReference>
<reference evidence="2 3" key="1">
    <citation type="submission" date="2016-12" db="EMBL/GenBank/DDBJ databases">
        <title>Complete genome sequence of Microbacterium aurum KACC 15219.</title>
        <authorList>
            <person name="Jung Y."/>
            <person name="Shin J.-H."/>
            <person name="Lee Y.-J."/>
            <person name="Yi H."/>
            <person name="Bahn Y.-S."/>
            <person name="Kim J.F."/>
            <person name="Lee D.-W."/>
        </authorList>
    </citation>
    <scope>NUCLEOTIDE SEQUENCE [LARGE SCALE GENOMIC DNA]</scope>
    <source>
        <strain evidence="2 3">KACC 15219</strain>
    </source>
</reference>
<sequence>MRKLIAIEFLSVDGVMQGLGSPDEDREGGFEHGGWGAPYAAGIHSSTSSGGLDGTTAYLFGRKTYEKMSAYWPYVPDDNPMAAHLNSTPKYVATTTVSAFDWQQTSALEGDVLQAVRTLKLTGDGDIAILGSGVLVRSLLNEGLLDSLRLFIHPLLLGSGKRLFGALDLPCSLTLTNCSTTSMGSVALSYDIGLSQ</sequence>